<name>A0A0D2NSE6_HYPSF</name>
<dbReference type="Proteomes" id="UP000054270">
    <property type="component" value="Unassembled WGS sequence"/>
</dbReference>
<gene>
    <name evidence="2" type="ORF">HYPSUDRAFT_678437</name>
</gene>
<evidence type="ECO:0000313" key="3">
    <source>
        <dbReference type="Proteomes" id="UP000054270"/>
    </source>
</evidence>
<reference evidence="3" key="1">
    <citation type="submission" date="2014-04" db="EMBL/GenBank/DDBJ databases">
        <title>Evolutionary Origins and Diversification of the Mycorrhizal Mutualists.</title>
        <authorList>
            <consortium name="DOE Joint Genome Institute"/>
            <consortium name="Mycorrhizal Genomics Consortium"/>
            <person name="Kohler A."/>
            <person name="Kuo A."/>
            <person name="Nagy L.G."/>
            <person name="Floudas D."/>
            <person name="Copeland A."/>
            <person name="Barry K.W."/>
            <person name="Cichocki N."/>
            <person name="Veneault-Fourrey C."/>
            <person name="LaButti K."/>
            <person name="Lindquist E.A."/>
            <person name="Lipzen A."/>
            <person name="Lundell T."/>
            <person name="Morin E."/>
            <person name="Murat C."/>
            <person name="Riley R."/>
            <person name="Ohm R."/>
            <person name="Sun H."/>
            <person name="Tunlid A."/>
            <person name="Henrissat B."/>
            <person name="Grigoriev I.V."/>
            <person name="Hibbett D.S."/>
            <person name="Martin F."/>
        </authorList>
    </citation>
    <scope>NUCLEOTIDE SEQUENCE [LARGE SCALE GENOMIC DNA]</scope>
    <source>
        <strain evidence="3">FD-334 SS-4</strain>
    </source>
</reference>
<proteinExistence type="predicted"/>
<accession>A0A0D2NSE6</accession>
<feature type="compositionally biased region" description="Polar residues" evidence="1">
    <location>
        <begin position="93"/>
        <end position="106"/>
    </location>
</feature>
<organism evidence="2 3">
    <name type="scientific">Hypholoma sublateritium (strain FD-334 SS-4)</name>
    <dbReference type="NCBI Taxonomy" id="945553"/>
    <lineage>
        <taxon>Eukaryota</taxon>
        <taxon>Fungi</taxon>
        <taxon>Dikarya</taxon>
        <taxon>Basidiomycota</taxon>
        <taxon>Agaricomycotina</taxon>
        <taxon>Agaricomycetes</taxon>
        <taxon>Agaricomycetidae</taxon>
        <taxon>Agaricales</taxon>
        <taxon>Agaricineae</taxon>
        <taxon>Strophariaceae</taxon>
        <taxon>Hypholoma</taxon>
    </lineage>
</organism>
<dbReference type="EMBL" id="KN817555">
    <property type="protein sequence ID" value="KJA21759.1"/>
    <property type="molecule type" value="Genomic_DNA"/>
</dbReference>
<evidence type="ECO:0000313" key="2">
    <source>
        <dbReference type="EMBL" id="KJA21759.1"/>
    </source>
</evidence>
<keyword evidence="3" id="KW-1185">Reference proteome</keyword>
<protein>
    <submittedName>
        <fullName evidence="2">Uncharacterized protein</fullName>
    </submittedName>
</protein>
<sequence>MARKWAAIRHGCAFSWPYFSSRSPLTLLTMRVSLVYPHFSQATQTKSATPPRSWEVCMVYSTCAQQPEKFADRPWFVVTAYICKSRNIRFPKSNASRPNRNCGTESTHGHRI</sequence>
<evidence type="ECO:0000256" key="1">
    <source>
        <dbReference type="SAM" id="MobiDB-lite"/>
    </source>
</evidence>
<feature type="region of interest" description="Disordered" evidence="1">
    <location>
        <begin position="92"/>
        <end position="112"/>
    </location>
</feature>
<dbReference type="AlphaFoldDB" id="A0A0D2NSE6"/>